<evidence type="ECO:0000313" key="1">
    <source>
        <dbReference type="EMBL" id="STW79757.1"/>
    </source>
</evidence>
<dbReference type="AlphaFoldDB" id="A0A7H4PMY4"/>
<dbReference type="Proteomes" id="UP000254863">
    <property type="component" value="Unassembled WGS sequence"/>
</dbReference>
<organism evidence="1 2">
    <name type="scientific">Klebsiella michiganensis</name>
    <dbReference type="NCBI Taxonomy" id="1134687"/>
    <lineage>
        <taxon>Bacteria</taxon>
        <taxon>Pseudomonadati</taxon>
        <taxon>Pseudomonadota</taxon>
        <taxon>Gammaproteobacteria</taxon>
        <taxon>Enterobacterales</taxon>
        <taxon>Enterobacteriaceae</taxon>
        <taxon>Klebsiella/Raoultella group</taxon>
        <taxon>Klebsiella</taxon>
    </lineage>
</organism>
<proteinExistence type="predicted"/>
<reference evidence="1 2" key="1">
    <citation type="submission" date="2018-06" db="EMBL/GenBank/DDBJ databases">
        <authorList>
            <consortium name="Pathogen Informatics"/>
            <person name="Doyle S."/>
        </authorList>
    </citation>
    <scope>NUCLEOTIDE SEQUENCE [LARGE SCALE GENOMIC DNA]</scope>
    <source>
        <strain evidence="1 2">NCTC11685</strain>
    </source>
</reference>
<sequence length="196" mass="22297">MRLICLRKIRWRSGDEKKENAAQRISHNVLKVNGGDNVSARERFFKKVQQNSDSTPPGNKSAEAEIQAFRRRMDALVQQISQWFAGSGIEVILSTKHIHDLSTIGYSLNSGICRYDITTLRLQNGDRHVSIVPEQLCRGVETGCMTMRVNAPGITQLFYLSMAPETGWFIRREHQSEKENAIMTEELFFHAVDCLA</sequence>
<dbReference type="EMBL" id="UGMS01000004">
    <property type="protein sequence ID" value="STW79757.1"/>
    <property type="molecule type" value="Genomic_DNA"/>
</dbReference>
<evidence type="ECO:0000313" key="2">
    <source>
        <dbReference type="Proteomes" id="UP000254863"/>
    </source>
</evidence>
<gene>
    <name evidence="1" type="ORF">NCTC11685_07094</name>
</gene>
<protein>
    <submittedName>
        <fullName evidence="1">Uncharacterized protein</fullName>
    </submittedName>
</protein>
<name>A0A7H4PMY4_9ENTR</name>
<comment type="caution">
    <text evidence="1">The sequence shown here is derived from an EMBL/GenBank/DDBJ whole genome shotgun (WGS) entry which is preliminary data.</text>
</comment>
<accession>A0A7H4PMY4</accession>